<dbReference type="Proteomes" id="UP000054166">
    <property type="component" value="Unassembled WGS sequence"/>
</dbReference>
<protein>
    <recommendedName>
        <fullName evidence="6">Cupin type-1 domain-containing protein</fullName>
    </recommendedName>
</protein>
<dbReference type="InterPro" id="IPR051610">
    <property type="entry name" value="GPI/OXD"/>
</dbReference>
<evidence type="ECO:0000313" key="8">
    <source>
        <dbReference type="Proteomes" id="UP000054166"/>
    </source>
</evidence>
<keyword evidence="5" id="KW-0732">Signal</keyword>
<dbReference type="AlphaFoldDB" id="A0A0C3GLW1"/>
<feature type="chain" id="PRO_5002164939" description="Cupin type-1 domain-containing protein" evidence="5">
    <location>
        <begin position="20"/>
        <end position="432"/>
    </location>
</feature>
<dbReference type="Pfam" id="PF00190">
    <property type="entry name" value="Cupin_1"/>
    <property type="match status" value="2"/>
</dbReference>
<evidence type="ECO:0000313" key="7">
    <source>
        <dbReference type="EMBL" id="KIM91551.1"/>
    </source>
</evidence>
<dbReference type="CDD" id="cd20304">
    <property type="entry name" value="cupin_OxDC_N"/>
    <property type="match status" value="1"/>
</dbReference>
<evidence type="ECO:0000256" key="3">
    <source>
        <dbReference type="PIRSR" id="PIRSR617774-2"/>
    </source>
</evidence>
<feature type="active site" description="Proton donor" evidence="2">
    <location>
        <position position="383"/>
    </location>
</feature>
<dbReference type="CDD" id="cd20305">
    <property type="entry name" value="cupin_OxDC_C"/>
    <property type="match status" value="1"/>
</dbReference>
<dbReference type="OrthoDB" id="10263073at2759"/>
<gene>
    <name evidence="7" type="ORF">PILCRDRAFT_810835</name>
</gene>
<evidence type="ECO:0000256" key="2">
    <source>
        <dbReference type="PIRSR" id="PIRSR617774-1"/>
    </source>
</evidence>
<dbReference type="STRING" id="765440.A0A0C3GLW1"/>
<dbReference type="NCBIfam" id="TIGR03404">
    <property type="entry name" value="bicupin_oxalic"/>
    <property type="match status" value="1"/>
</dbReference>
<evidence type="ECO:0000256" key="4">
    <source>
        <dbReference type="SAM" id="MobiDB-lite"/>
    </source>
</evidence>
<evidence type="ECO:0000256" key="5">
    <source>
        <dbReference type="SAM" id="SignalP"/>
    </source>
</evidence>
<dbReference type="InParanoid" id="A0A0C3GLW1"/>
<feature type="binding site" evidence="3">
    <location>
        <position position="149"/>
    </location>
    <ligand>
        <name>Mn(2+)</name>
        <dbReference type="ChEBI" id="CHEBI:29035"/>
        <label>1</label>
    </ligand>
</feature>
<feature type="domain" description="Cupin type-1" evidence="6">
    <location>
        <begin position="100"/>
        <end position="243"/>
    </location>
</feature>
<feature type="binding site" evidence="3">
    <location>
        <position position="369"/>
    </location>
    <ligand>
        <name>Mn(2+)</name>
        <dbReference type="ChEBI" id="CHEBI:29035"/>
        <label>2</label>
    </ligand>
</feature>
<feature type="compositionally biased region" description="Low complexity" evidence="4">
    <location>
        <begin position="20"/>
        <end position="35"/>
    </location>
</feature>
<dbReference type="EMBL" id="KN832971">
    <property type="protein sequence ID" value="KIM91551.1"/>
    <property type="molecule type" value="Genomic_DNA"/>
</dbReference>
<feature type="binding site" evidence="3">
    <location>
        <position position="143"/>
    </location>
    <ligand>
        <name>Mn(2+)</name>
        <dbReference type="ChEBI" id="CHEBI:29035"/>
        <label>1</label>
    </ligand>
</feature>
<dbReference type="PANTHER" id="PTHR35848">
    <property type="entry name" value="OXALATE-BINDING PROTEIN"/>
    <property type="match status" value="1"/>
</dbReference>
<feature type="binding site" evidence="3">
    <location>
        <position position="188"/>
    </location>
    <ligand>
        <name>Mn(2+)</name>
        <dbReference type="ChEBI" id="CHEBI:29035"/>
        <label>1</label>
    </ligand>
</feature>
<feature type="binding site" evidence="3">
    <location>
        <position position="325"/>
    </location>
    <ligand>
        <name>Mn(2+)</name>
        <dbReference type="ChEBI" id="CHEBI:29035"/>
        <label>2</label>
    </ligand>
</feature>
<feature type="domain" description="Cupin type-1" evidence="6">
    <location>
        <begin position="278"/>
        <end position="419"/>
    </location>
</feature>
<dbReference type="GO" id="GO:0046872">
    <property type="term" value="F:metal ion binding"/>
    <property type="evidence" value="ECO:0007669"/>
    <property type="project" value="UniProtKB-KW"/>
</dbReference>
<feature type="signal peptide" evidence="5">
    <location>
        <begin position="1"/>
        <end position="19"/>
    </location>
</feature>
<accession>A0A0C3GLW1</accession>
<dbReference type="PANTHER" id="PTHR35848:SF9">
    <property type="entry name" value="SLL1358 PROTEIN"/>
    <property type="match status" value="1"/>
</dbReference>
<reference evidence="8" key="2">
    <citation type="submission" date="2015-01" db="EMBL/GenBank/DDBJ databases">
        <title>Evolutionary Origins and Diversification of the Mycorrhizal Mutualists.</title>
        <authorList>
            <consortium name="DOE Joint Genome Institute"/>
            <consortium name="Mycorrhizal Genomics Consortium"/>
            <person name="Kohler A."/>
            <person name="Kuo A."/>
            <person name="Nagy L.G."/>
            <person name="Floudas D."/>
            <person name="Copeland A."/>
            <person name="Barry K.W."/>
            <person name="Cichocki N."/>
            <person name="Veneault-Fourrey C."/>
            <person name="LaButti K."/>
            <person name="Lindquist E.A."/>
            <person name="Lipzen A."/>
            <person name="Lundell T."/>
            <person name="Morin E."/>
            <person name="Murat C."/>
            <person name="Riley R."/>
            <person name="Ohm R."/>
            <person name="Sun H."/>
            <person name="Tunlid A."/>
            <person name="Henrissat B."/>
            <person name="Grigoriev I.V."/>
            <person name="Hibbett D.S."/>
            <person name="Martin F."/>
        </authorList>
    </citation>
    <scope>NUCLEOTIDE SEQUENCE [LARGE SCALE GENOMIC DNA]</scope>
    <source>
        <strain evidence="8">F 1598</strain>
    </source>
</reference>
<evidence type="ECO:0000259" key="6">
    <source>
        <dbReference type="SMART" id="SM00835"/>
    </source>
</evidence>
<dbReference type="HOGENOM" id="CLU_030515_2_0_1"/>
<feature type="binding site" evidence="3">
    <location>
        <position position="330"/>
    </location>
    <ligand>
        <name>Mn(2+)</name>
        <dbReference type="ChEBI" id="CHEBI:29035"/>
        <label>2</label>
    </ligand>
</feature>
<dbReference type="InterPro" id="IPR006045">
    <property type="entry name" value="Cupin_1"/>
</dbReference>
<comment type="cofactor">
    <cofactor evidence="3">
        <name>Mn(2+)</name>
        <dbReference type="ChEBI" id="CHEBI:29035"/>
    </cofactor>
    <text evidence="3">Binds 2 manganese ions per subunit.</text>
</comment>
<feature type="region of interest" description="Disordered" evidence="4">
    <location>
        <begin position="20"/>
        <end position="55"/>
    </location>
</feature>
<reference evidence="7 8" key="1">
    <citation type="submission" date="2014-04" db="EMBL/GenBank/DDBJ databases">
        <authorList>
            <consortium name="DOE Joint Genome Institute"/>
            <person name="Kuo A."/>
            <person name="Tarkka M."/>
            <person name="Buscot F."/>
            <person name="Kohler A."/>
            <person name="Nagy L.G."/>
            <person name="Floudas D."/>
            <person name="Copeland A."/>
            <person name="Barry K.W."/>
            <person name="Cichocki N."/>
            <person name="Veneault-Fourrey C."/>
            <person name="LaButti K."/>
            <person name="Lindquist E.A."/>
            <person name="Lipzen A."/>
            <person name="Lundell T."/>
            <person name="Morin E."/>
            <person name="Murat C."/>
            <person name="Sun H."/>
            <person name="Tunlid A."/>
            <person name="Henrissat B."/>
            <person name="Grigoriev I.V."/>
            <person name="Hibbett D.S."/>
            <person name="Martin F."/>
            <person name="Nordberg H.P."/>
            <person name="Cantor M.N."/>
            <person name="Hua S.X."/>
        </authorList>
    </citation>
    <scope>NUCLEOTIDE SEQUENCE [LARGE SCALE GENOMIC DNA]</scope>
    <source>
        <strain evidence="7 8">F 1598</strain>
    </source>
</reference>
<feature type="binding site" evidence="3">
    <location>
        <position position="145"/>
    </location>
    <ligand>
        <name>Mn(2+)</name>
        <dbReference type="ChEBI" id="CHEBI:29035"/>
        <label>1</label>
    </ligand>
</feature>
<keyword evidence="3" id="KW-0464">Manganese</keyword>
<dbReference type="SMART" id="SM00835">
    <property type="entry name" value="Cupin_1"/>
    <property type="match status" value="2"/>
</dbReference>
<proteinExistence type="predicted"/>
<dbReference type="InterPro" id="IPR017774">
    <property type="entry name" value="Bicupin_oxalate_deCO2ase/Oxase"/>
</dbReference>
<dbReference type="Gene3D" id="2.60.120.10">
    <property type="entry name" value="Jelly Rolls"/>
    <property type="match status" value="2"/>
</dbReference>
<dbReference type="InterPro" id="IPR011051">
    <property type="entry name" value="RmlC_Cupin_sf"/>
</dbReference>
<evidence type="ECO:0000256" key="1">
    <source>
        <dbReference type="ARBA" id="ARBA00022723"/>
    </source>
</evidence>
<dbReference type="InterPro" id="IPR014710">
    <property type="entry name" value="RmlC-like_jellyroll"/>
</dbReference>
<dbReference type="SUPFAM" id="SSF51182">
    <property type="entry name" value="RmlC-like cupins"/>
    <property type="match status" value="1"/>
</dbReference>
<sequence>MHHKFCVLLTTLLASSVTAAPAPSGTSSALTSTPTVPFASDDPNNPLWDPESTIIPEPIRGPLGATILGPKNIPMELQNPDAFAPPTTDNGNVPNFKWPFSLSHNRLATGGWARQQNINDLSVATEIAGVDMRLKPGAIRELHWHNTAEWAYVLKGDVRISTMTPDGNPYIADVAAGDLWYFPAGQPHSIQAKNTTKDGAEFLLIFDSGEFSEDSTFLLTDWLAHVPKEVIAKNFGDDISAFDQIPSKELYIFPGPLPPDNVDDAMVIPNDTPEPFTFALSKMKATKLNGGSVKIVDSTTFKVSKTIAAAEVTVEVGGMRELQWHPTQAEWGYILSGQARITSFAAQSNAQTFDFQAGDISYIPASFGHYIENTGNTTLTYLEIFKSDIFQDVSLNQWLALTPPDLVRAHLGLSDATIKKLSKTKLTVVGPT</sequence>
<keyword evidence="8" id="KW-1185">Reference proteome</keyword>
<keyword evidence="1 3" id="KW-0479">Metal-binding</keyword>
<name>A0A0C3GLW1_PILCF</name>
<organism evidence="7 8">
    <name type="scientific">Piloderma croceum (strain F 1598)</name>
    <dbReference type="NCBI Taxonomy" id="765440"/>
    <lineage>
        <taxon>Eukaryota</taxon>
        <taxon>Fungi</taxon>
        <taxon>Dikarya</taxon>
        <taxon>Basidiomycota</taxon>
        <taxon>Agaricomycotina</taxon>
        <taxon>Agaricomycetes</taxon>
        <taxon>Agaricomycetidae</taxon>
        <taxon>Atheliales</taxon>
        <taxon>Atheliaceae</taxon>
        <taxon>Piloderma</taxon>
    </lineage>
</organism>
<dbReference type="GO" id="GO:0033609">
    <property type="term" value="P:oxalate metabolic process"/>
    <property type="evidence" value="ECO:0007669"/>
    <property type="project" value="InterPro"/>
</dbReference>